<dbReference type="PANTHER" id="PTHR30160">
    <property type="entry name" value="TETRAACYLDISACCHARIDE 4'-KINASE-RELATED"/>
    <property type="match status" value="1"/>
</dbReference>
<keyword evidence="2" id="KW-0808">Transferase</keyword>
<accession>A0A223P1Z4</accession>
<reference evidence="3 4" key="1">
    <citation type="submission" date="2017-08" db="EMBL/GenBank/DDBJ databases">
        <title>Complete genome sequence of Mucilaginibacter sp. strain BJC16-A31.</title>
        <authorList>
            <consortium name="Henan University of Science and Technology"/>
            <person name="You X."/>
        </authorList>
    </citation>
    <scope>NUCLEOTIDE SEQUENCE [LARGE SCALE GENOMIC DNA]</scope>
    <source>
        <strain evidence="3 4">BJC16-A31</strain>
    </source>
</reference>
<sequence>MLIIKTDAIGDYVLFRNFIEAVKTSALYNNHKVDLLGNVLWQDLAVNYDAAFVDEFIFLKANDYYNSPLETLKLAWRLFKKNYSVVLQPTYSRTLINDSFAALTGSRQIIGFEGDSVSIPTRYKNKTDKFYKERLILPQSIRFEFDRSKFFFESVLGEVISIKILSIPTEKNANNGIVIFPGAGIFKRSWQKERFLALIKRIKQHTDAQIYLAGGHGDVGTGNFIEENLPEQGINNLIGKTSLPQLIDLIGGAALVIANETSAVHIAVATKTPSVCILGGGHFERFAPYPAYFETGPVCVYQKMECFYCNWNCIYLTTETEPYPCIEKVSFENVWQAILPLIQQYGN</sequence>
<dbReference type="EMBL" id="CP022743">
    <property type="protein sequence ID" value="ASU36145.1"/>
    <property type="molecule type" value="Genomic_DNA"/>
</dbReference>
<dbReference type="GO" id="GO:0005829">
    <property type="term" value="C:cytosol"/>
    <property type="evidence" value="ECO:0007669"/>
    <property type="project" value="TreeGrafter"/>
</dbReference>
<dbReference type="Gene3D" id="3.40.50.2000">
    <property type="entry name" value="Glycogen Phosphorylase B"/>
    <property type="match status" value="2"/>
</dbReference>
<dbReference type="OrthoDB" id="9797795at2"/>
<protein>
    <recommendedName>
        <fullName evidence="5">ADP-heptose:LPS heptosyltransferase</fullName>
    </recommendedName>
</protein>
<dbReference type="GO" id="GO:0009244">
    <property type="term" value="P:lipopolysaccharide core region biosynthetic process"/>
    <property type="evidence" value="ECO:0007669"/>
    <property type="project" value="TreeGrafter"/>
</dbReference>
<dbReference type="Pfam" id="PF01075">
    <property type="entry name" value="Glyco_transf_9"/>
    <property type="match status" value="1"/>
</dbReference>
<dbReference type="CDD" id="cd03789">
    <property type="entry name" value="GT9_LPS_heptosyltransferase"/>
    <property type="match status" value="1"/>
</dbReference>
<dbReference type="SUPFAM" id="SSF53756">
    <property type="entry name" value="UDP-Glycosyltransferase/glycogen phosphorylase"/>
    <property type="match status" value="1"/>
</dbReference>
<evidence type="ECO:0008006" key="5">
    <source>
        <dbReference type="Google" id="ProtNLM"/>
    </source>
</evidence>
<keyword evidence="4" id="KW-1185">Reference proteome</keyword>
<dbReference type="RefSeq" id="WP_157740992.1">
    <property type="nucleotide sequence ID" value="NZ_CP022743.1"/>
</dbReference>
<dbReference type="KEGG" id="muc:MuYL_4260"/>
<name>A0A223P1Z4_9SPHI</name>
<dbReference type="AlphaFoldDB" id="A0A223P1Z4"/>
<dbReference type="GO" id="GO:0008713">
    <property type="term" value="F:ADP-heptose-lipopolysaccharide heptosyltransferase activity"/>
    <property type="evidence" value="ECO:0007669"/>
    <property type="project" value="TreeGrafter"/>
</dbReference>
<proteinExistence type="predicted"/>
<keyword evidence="1" id="KW-0328">Glycosyltransferase</keyword>
<evidence type="ECO:0000313" key="4">
    <source>
        <dbReference type="Proteomes" id="UP000215002"/>
    </source>
</evidence>
<evidence type="ECO:0000313" key="3">
    <source>
        <dbReference type="EMBL" id="ASU36145.1"/>
    </source>
</evidence>
<dbReference type="InterPro" id="IPR051199">
    <property type="entry name" value="LPS_LOS_Heptosyltrfase"/>
</dbReference>
<dbReference type="Proteomes" id="UP000215002">
    <property type="component" value="Chromosome"/>
</dbReference>
<gene>
    <name evidence="3" type="ORF">MuYL_4260</name>
</gene>
<evidence type="ECO:0000256" key="2">
    <source>
        <dbReference type="ARBA" id="ARBA00022679"/>
    </source>
</evidence>
<evidence type="ECO:0000256" key="1">
    <source>
        <dbReference type="ARBA" id="ARBA00022676"/>
    </source>
</evidence>
<organism evidence="3 4">
    <name type="scientific">Mucilaginibacter xinganensis</name>
    <dbReference type="NCBI Taxonomy" id="1234841"/>
    <lineage>
        <taxon>Bacteria</taxon>
        <taxon>Pseudomonadati</taxon>
        <taxon>Bacteroidota</taxon>
        <taxon>Sphingobacteriia</taxon>
        <taxon>Sphingobacteriales</taxon>
        <taxon>Sphingobacteriaceae</taxon>
        <taxon>Mucilaginibacter</taxon>
    </lineage>
</organism>
<dbReference type="InterPro" id="IPR002201">
    <property type="entry name" value="Glyco_trans_9"/>
</dbReference>